<dbReference type="Proteomes" id="UP000031036">
    <property type="component" value="Unassembled WGS sequence"/>
</dbReference>
<dbReference type="EMBL" id="JPKZ01021630">
    <property type="protein sequence ID" value="KHN71623.1"/>
    <property type="molecule type" value="Genomic_DNA"/>
</dbReference>
<keyword evidence="2" id="KW-1185">Reference proteome</keyword>
<comment type="caution">
    <text evidence="1">The sequence shown here is derived from an EMBL/GenBank/DDBJ whole genome shotgun (WGS) entry which is preliminary data.</text>
</comment>
<evidence type="ECO:0000313" key="2">
    <source>
        <dbReference type="Proteomes" id="UP000031036"/>
    </source>
</evidence>
<dbReference type="AlphaFoldDB" id="A0A0B2UQF9"/>
<gene>
    <name evidence="1" type="ORF">Tcan_02156</name>
</gene>
<organism evidence="1 2">
    <name type="scientific">Toxocara canis</name>
    <name type="common">Canine roundworm</name>
    <dbReference type="NCBI Taxonomy" id="6265"/>
    <lineage>
        <taxon>Eukaryota</taxon>
        <taxon>Metazoa</taxon>
        <taxon>Ecdysozoa</taxon>
        <taxon>Nematoda</taxon>
        <taxon>Chromadorea</taxon>
        <taxon>Rhabditida</taxon>
        <taxon>Spirurina</taxon>
        <taxon>Ascaridomorpha</taxon>
        <taxon>Ascaridoidea</taxon>
        <taxon>Toxocaridae</taxon>
        <taxon>Toxocara</taxon>
    </lineage>
</organism>
<name>A0A0B2UQF9_TOXCA</name>
<accession>A0A0B2UQF9</accession>
<proteinExistence type="predicted"/>
<reference evidence="1 2" key="1">
    <citation type="submission" date="2014-11" db="EMBL/GenBank/DDBJ databases">
        <title>Genetic blueprint of the zoonotic pathogen Toxocara canis.</title>
        <authorList>
            <person name="Zhu X.-Q."/>
            <person name="Korhonen P.K."/>
            <person name="Cai H."/>
            <person name="Young N.D."/>
            <person name="Nejsum P."/>
            <person name="von Samson-Himmelstjerna G."/>
            <person name="Boag P.R."/>
            <person name="Tan P."/>
            <person name="Li Q."/>
            <person name="Min J."/>
            <person name="Yang Y."/>
            <person name="Wang X."/>
            <person name="Fang X."/>
            <person name="Hall R.S."/>
            <person name="Hofmann A."/>
            <person name="Sternberg P.W."/>
            <person name="Jex A.R."/>
            <person name="Gasser R.B."/>
        </authorList>
    </citation>
    <scope>NUCLEOTIDE SEQUENCE [LARGE SCALE GENOMIC DNA]</scope>
    <source>
        <strain evidence="1">PN_DK_2014</strain>
    </source>
</reference>
<sequence length="149" mass="16961">MLQTPIAYCFAIHGPISQIPRSNVLKWRMVRIVPNRLSAFGISLDNTILNAVDAFEVFNRGNYKLPSDPDSFALVVGEKLALLATSLFAMFRNSSTSEVILRLWKQAMTIPVHRTGTSCDVSYYRPSSRFVRFYRSVYLFVHGRSGFFN</sequence>
<protein>
    <submittedName>
        <fullName evidence="1">Uncharacterized protein</fullName>
    </submittedName>
</protein>
<evidence type="ECO:0000313" key="1">
    <source>
        <dbReference type="EMBL" id="KHN71623.1"/>
    </source>
</evidence>